<dbReference type="Pfam" id="PF14604">
    <property type="entry name" value="SH3_9"/>
    <property type="match status" value="1"/>
</dbReference>
<feature type="domain" description="SH3" evidence="11">
    <location>
        <begin position="522"/>
        <end position="581"/>
    </location>
</feature>
<comment type="subcellular location">
    <subcellularLocation>
        <location evidence="2">Cell projection</location>
        <location evidence="2">Lamellipodium</location>
    </subcellularLocation>
    <subcellularLocation>
        <location evidence="1">Cytoplasm</location>
        <location evidence="1">Cytoskeleton</location>
    </subcellularLocation>
</comment>
<comment type="similarity">
    <text evidence="3">Belongs to the ABI family.</text>
</comment>
<accession>C1L4X2</accession>
<keyword evidence="8" id="KW-0206">Cytoskeleton</keyword>
<evidence type="ECO:0000256" key="10">
    <source>
        <dbReference type="PROSITE-ProRule" id="PRU00192"/>
    </source>
</evidence>
<dbReference type="InterPro" id="IPR012849">
    <property type="entry name" value="Abl-interactor_HHR_dom"/>
</dbReference>
<dbReference type="InterPro" id="IPR050384">
    <property type="entry name" value="Endophilin_SH3RF"/>
</dbReference>
<organism evidence="12">
    <name type="scientific">Schistosoma japonicum</name>
    <name type="common">Blood fluke</name>
    <dbReference type="NCBI Taxonomy" id="6182"/>
    <lineage>
        <taxon>Eukaryota</taxon>
        <taxon>Metazoa</taxon>
        <taxon>Spiralia</taxon>
        <taxon>Lophotrochozoa</taxon>
        <taxon>Platyhelminthes</taxon>
        <taxon>Trematoda</taxon>
        <taxon>Digenea</taxon>
        <taxon>Strigeidida</taxon>
        <taxon>Schistosomatoidea</taxon>
        <taxon>Schistosomatidae</taxon>
        <taxon>Schistosoma</taxon>
    </lineage>
</organism>
<reference evidence="12" key="2">
    <citation type="submission" date="2009-03" db="EMBL/GenBank/DDBJ databases">
        <authorList>
            <person name="Gang L."/>
        </authorList>
    </citation>
    <scope>NUCLEOTIDE SEQUENCE</scope>
    <source>
        <strain evidence="12">Anhui</strain>
    </source>
</reference>
<evidence type="ECO:0000313" key="12">
    <source>
        <dbReference type="EMBL" id="CAX69750.1"/>
    </source>
</evidence>
<dbReference type="InterPro" id="IPR036028">
    <property type="entry name" value="SH3-like_dom_sf"/>
</dbReference>
<dbReference type="Pfam" id="PF07815">
    <property type="entry name" value="Abi_HHR"/>
    <property type="match status" value="1"/>
</dbReference>
<dbReference type="GO" id="GO:0030027">
    <property type="term" value="C:lamellipodium"/>
    <property type="evidence" value="ECO:0007669"/>
    <property type="project" value="UniProtKB-SubCell"/>
</dbReference>
<evidence type="ECO:0000256" key="8">
    <source>
        <dbReference type="ARBA" id="ARBA00023212"/>
    </source>
</evidence>
<evidence type="ECO:0000256" key="6">
    <source>
        <dbReference type="ARBA" id="ARBA00022553"/>
    </source>
</evidence>
<evidence type="ECO:0000256" key="2">
    <source>
        <dbReference type="ARBA" id="ARBA00004510"/>
    </source>
</evidence>
<keyword evidence="7" id="KW-0175">Coiled coil</keyword>
<sequence>MTMIESRLADAKSRLLDTCNNIEKAAAFCSEKYLVNPESNTFDESLELATQSVCAVAHEVNRFANQFLEALEYQSYQTNDLSDKISKLKMVCNIYQEKMARKAVGSCTVSKVPVIYQHEPVLPEPPQKYVRQPINFSILDNVGHGIPTQDAISNQYGQPFTQTATLTRRGSSSLSGQLPGRQHSTVACRTANSKPCFEYAAPMNSVRPQVGTVGRATVICRGGMLPPQQFLNACGPVAMQHVPIGTNSSVGSISSNYASSAASCINSRTVNHDISCTAVGNARSRKSSGSSGAGSNAAQYHHGHYASSQPYIQSPNNEQMMHASHITYNKTTIQPQYMASQISHAVVNGTTQSTHSSNEQQHSFPDRNEVVATGQMHMFQSQQQNKRVTPVQVVDRPEILQSQMQQQTIQQQLPQCQQNVRDSVAYQKQSTVEMNKNIIKMNQLNIASQAAPNSQSHQITGNEAPDEHLTIPPPGAFLYDNERESQGNQIKGQETNFGDPLAMQNSRLIPRQAGDPAWAPDFYIEKVITMYEYIRDKDDELTFTENQIIYVIKKNDDGWWEGIMNGITGLFPGNYVEPFDTE</sequence>
<evidence type="ECO:0000256" key="5">
    <source>
        <dbReference type="ARBA" id="ARBA00022490"/>
    </source>
</evidence>
<reference evidence="12" key="1">
    <citation type="journal article" date="2009" name="Nature">
        <title>The Schistosoma japonicum genome reveals features of host-parasite interplay.</title>
        <authorList>
            <person name="Liu F."/>
            <person name="Zhou Y."/>
            <person name="Wang Z.Q."/>
            <person name="Lu G."/>
            <person name="Zheng H."/>
            <person name="Brindley P.J."/>
            <person name="McManus D.P."/>
            <person name="Blair D."/>
            <person name="Zhang Q.H."/>
            <person name="Zhong Y."/>
            <person name="Wang S."/>
            <person name="Han Z.G."/>
            <person name="Chen Z."/>
        </authorList>
    </citation>
    <scope>NUCLEOTIDE SEQUENCE</scope>
    <source>
        <strain evidence="12">Anhui</strain>
    </source>
</reference>
<evidence type="ECO:0000256" key="4">
    <source>
        <dbReference type="ARBA" id="ARBA00022443"/>
    </source>
</evidence>
<keyword evidence="6" id="KW-0597">Phosphoprotein</keyword>
<dbReference type="Gene3D" id="6.10.140.1620">
    <property type="match status" value="1"/>
</dbReference>
<evidence type="ECO:0000256" key="7">
    <source>
        <dbReference type="ARBA" id="ARBA00023054"/>
    </source>
</evidence>
<protein>
    <submittedName>
        <fullName evidence="12">Abl interactor 2</fullName>
    </submittedName>
</protein>
<proteinExistence type="evidence at transcript level"/>
<dbReference type="SMART" id="SM00326">
    <property type="entry name" value="SH3"/>
    <property type="match status" value="1"/>
</dbReference>
<evidence type="ECO:0000259" key="11">
    <source>
        <dbReference type="PROSITE" id="PS50002"/>
    </source>
</evidence>
<dbReference type="GO" id="GO:0005856">
    <property type="term" value="C:cytoskeleton"/>
    <property type="evidence" value="ECO:0007669"/>
    <property type="project" value="UniProtKB-SubCell"/>
</dbReference>
<evidence type="ECO:0000256" key="3">
    <source>
        <dbReference type="ARBA" id="ARBA00010020"/>
    </source>
</evidence>
<evidence type="ECO:0000256" key="9">
    <source>
        <dbReference type="ARBA" id="ARBA00023273"/>
    </source>
</evidence>
<dbReference type="FunFam" id="2.30.30.40:FF:000002">
    <property type="entry name" value="abl interactor 1 isoform X1"/>
    <property type="match status" value="1"/>
</dbReference>
<dbReference type="SUPFAM" id="SSF50044">
    <property type="entry name" value="SH3-domain"/>
    <property type="match status" value="1"/>
</dbReference>
<gene>
    <name evidence="12" type="primary">ABI2</name>
</gene>
<keyword evidence="9" id="KW-0966">Cell projection</keyword>
<dbReference type="AlphaFoldDB" id="C1L4X2"/>
<dbReference type="Gene3D" id="2.30.30.40">
    <property type="entry name" value="SH3 Domains"/>
    <property type="match status" value="1"/>
</dbReference>
<dbReference type="InterPro" id="IPR028455">
    <property type="entry name" value="ABI3_SH3"/>
</dbReference>
<dbReference type="PRINTS" id="PR00452">
    <property type="entry name" value="SH3DOMAIN"/>
</dbReference>
<dbReference type="InterPro" id="IPR001452">
    <property type="entry name" value="SH3_domain"/>
</dbReference>
<keyword evidence="4 10" id="KW-0728">SH3 domain</keyword>
<dbReference type="EMBL" id="FN314017">
    <property type="protein sequence ID" value="CAX69750.1"/>
    <property type="molecule type" value="mRNA"/>
</dbReference>
<dbReference type="PROSITE" id="PS50002">
    <property type="entry name" value="SH3"/>
    <property type="match status" value="1"/>
</dbReference>
<evidence type="ECO:0000256" key="1">
    <source>
        <dbReference type="ARBA" id="ARBA00004245"/>
    </source>
</evidence>
<keyword evidence="5" id="KW-0963">Cytoplasm</keyword>
<dbReference type="CDD" id="cd11826">
    <property type="entry name" value="SH3_Abi"/>
    <property type="match status" value="1"/>
</dbReference>
<dbReference type="PANTHER" id="PTHR14167">
    <property type="entry name" value="SH3 DOMAIN-CONTAINING"/>
    <property type="match status" value="1"/>
</dbReference>
<name>C1L4X2_SCHJA</name>